<feature type="region of interest" description="Disordered" evidence="2">
    <location>
        <begin position="170"/>
        <end position="211"/>
    </location>
</feature>
<name>A0A2Z4GEA7_9BACT</name>
<protein>
    <recommendedName>
        <fullName evidence="5">Outer membrane protein beta-barrel domain-containing protein</fullName>
    </recommendedName>
</protein>
<reference evidence="3 4" key="1">
    <citation type="submission" date="2018-05" db="EMBL/GenBank/DDBJ databases">
        <title>Complete genome sequence of Arcticibacterium luteifluviistationis SM1504T, a cytophagaceae bacterium isolated from Arctic surface seawater.</title>
        <authorList>
            <person name="Li Y."/>
            <person name="Qin Q.-L."/>
        </authorList>
    </citation>
    <scope>NUCLEOTIDE SEQUENCE [LARGE SCALE GENOMIC DNA]</scope>
    <source>
        <strain evidence="3 4">SM1504</strain>
    </source>
</reference>
<accession>A0A2Z4GEA7</accession>
<dbReference type="OrthoDB" id="921184at2"/>
<evidence type="ECO:0000313" key="4">
    <source>
        <dbReference type="Proteomes" id="UP000249873"/>
    </source>
</evidence>
<evidence type="ECO:0000313" key="3">
    <source>
        <dbReference type="EMBL" id="AWV99586.1"/>
    </source>
</evidence>
<dbReference type="EMBL" id="CP029480">
    <property type="protein sequence ID" value="AWV99586.1"/>
    <property type="molecule type" value="Genomic_DNA"/>
</dbReference>
<dbReference type="RefSeq" id="WP_111372954.1">
    <property type="nucleotide sequence ID" value="NZ_CP029480.1"/>
</dbReference>
<evidence type="ECO:0008006" key="5">
    <source>
        <dbReference type="Google" id="ProtNLM"/>
    </source>
</evidence>
<evidence type="ECO:0000256" key="2">
    <source>
        <dbReference type="SAM" id="MobiDB-lite"/>
    </source>
</evidence>
<feature type="coiled-coil region" evidence="1">
    <location>
        <begin position="129"/>
        <end position="163"/>
    </location>
</feature>
<proteinExistence type="predicted"/>
<dbReference type="Proteomes" id="UP000249873">
    <property type="component" value="Chromosome"/>
</dbReference>
<dbReference type="KEGG" id="als:DJ013_15980"/>
<feature type="compositionally biased region" description="Polar residues" evidence="2">
    <location>
        <begin position="174"/>
        <end position="193"/>
    </location>
</feature>
<organism evidence="3 4">
    <name type="scientific">Arcticibacterium luteifluviistationis</name>
    <dbReference type="NCBI Taxonomy" id="1784714"/>
    <lineage>
        <taxon>Bacteria</taxon>
        <taxon>Pseudomonadati</taxon>
        <taxon>Bacteroidota</taxon>
        <taxon>Cytophagia</taxon>
        <taxon>Cytophagales</taxon>
        <taxon>Leadbetterellaceae</taxon>
        <taxon>Arcticibacterium</taxon>
    </lineage>
</organism>
<feature type="coiled-coil region" evidence="1">
    <location>
        <begin position="66"/>
        <end position="93"/>
    </location>
</feature>
<gene>
    <name evidence="3" type="ORF">DJ013_15980</name>
</gene>
<dbReference type="AlphaFoldDB" id="A0A2Z4GEA7"/>
<keyword evidence="1" id="KW-0175">Coiled coil</keyword>
<keyword evidence="4" id="KW-1185">Reference proteome</keyword>
<evidence type="ECO:0000256" key="1">
    <source>
        <dbReference type="SAM" id="Coils"/>
    </source>
</evidence>
<sequence length="475" mass="54290">MSFDKKIREKLVNHIPKYDSGAWESFSKLLPAPWYTTLFTTNLGWTVSGLSTAALLFTAYLLNTKTERLNGEISTLTNQIELQKEEVKQQNLSGLEKVDTVYITREVDKYIRVERPEQASFQEGLEKGYANASNDVAYLQNELDKLRKENLALNSELSIETQKNLETNRKVENSETAIAQSPANKNDFTANKNAENKEIATDDVRSKQKQKTLINDNNQAPVENKNSLTTDEETLVADISEQELKKAYIENLDKEIKQEDQIASTERTDPEKPKKKINWPKMRFGINSDYLGLKVLATGPAAEVFISDKISFNASAIFSGQVETKHPLAKDFNKFTGKEFNKEFHDFVNQQSELIEDISIKTSFIKLPLYFNYYINTWSRFNFLISAGTKLDLSVYQNVDYASGPLGQQVQNRFEAKAKPKTFNNLFYGMGMQYKYGNFVGQITPYFDFTFRQADYFTPAKNFGVNASLKFEFGK</sequence>
<feature type="compositionally biased region" description="Basic and acidic residues" evidence="2">
    <location>
        <begin position="194"/>
        <end position="206"/>
    </location>
</feature>